<protein>
    <submittedName>
        <fullName evidence="1">Uncharacterized protein</fullName>
    </submittedName>
</protein>
<organism evidence="1">
    <name type="scientific">Siphoviridae sp. ctLeh52</name>
    <dbReference type="NCBI Taxonomy" id="2827849"/>
    <lineage>
        <taxon>Viruses</taxon>
        <taxon>Duplodnaviria</taxon>
        <taxon>Heunggongvirae</taxon>
        <taxon>Uroviricota</taxon>
        <taxon>Caudoviricetes</taxon>
    </lineage>
</organism>
<evidence type="ECO:0000313" key="1">
    <source>
        <dbReference type="EMBL" id="DAF43152.1"/>
    </source>
</evidence>
<reference evidence="1" key="1">
    <citation type="journal article" date="2021" name="Proc. Natl. Acad. Sci. U.S.A.">
        <title>A Catalog of Tens of Thousands of Viruses from Human Metagenomes Reveals Hidden Associations with Chronic Diseases.</title>
        <authorList>
            <person name="Tisza M.J."/>
            <person name="Buck C.B."/>
        </authorList>
    </citation>
    <scope>NUCLEOTIDE SEQUENCE</scope>
    <source>
        <strain evidence="1">CtLeh52</strain>
    </source>
</reference>
<dbReference type="EMBL" id="BK032499">
    <property type="protein sequence ID" value="DAF43152.1"/>
    <property type="molecule type" value="Genomic_DNA"/>
</dbReference>
<proteinExistence type="predicted"/>
<name>A0A8S5RWW8_9CAUD</name>
<sequence length="60" mass="6829">MAANFEIKKLKSNLVTVLNQTPLPIEVKRLVLYEVYSETKQLSDMQIMKEESEVSADGVE</sequence>
<accession>A0A8S5RWW8</accession>